<dbReference type="EMBL" id="JAOVZV010000008">
    <property type="protein sequence ID" value="MCX8532358.1"/>
    <property type="molecule type" value="Genomic_DNA"/>
</dbReference>
<evidence type="ECO:0000313" key="2">
    <source>
        <dbReference type="EMBL" id="MCX8532358.1"/>
    </source>
</evidence>
<sequence length="883" mass="102734">MKLLCLLFFILFLKISAQTEVKGVIWSENEQPVSRANVILTDSQDNIITFVFSNKDGSFLLNTDRFGNFNLQISAMGYISKKFPISIIKKGESKDFKTINLETDKIKEIKEVVISRTSTIKIKKDTIEYSAKNFSNGTEQNVEDLLKKLPGITVLSDGKIKFGNKEVSRVMIENDDLFERGYQTLTQNMPSKPLDKVQVLKNYSKNKLLKNIEDSESIALNLTLKEDAKGKWFGNVILASTSYKEDMRQGKLNVMNFTKRRKAYLLFNANNLGLNEMNGVEYLINPSSENDVENVGTNINTLYTINLHQKNVQFNDKRTNFNNDRLASFNYIYNFKTDWKLKLVTIFNETENRNYINSYYKFNFDGLDFINNEDKTWKQNNRNIVGKLELSKDFKNNSNIQFYNKISSLNENNNNIFLFNEQINNQIGKNELFANENRLTFTKKIDSSKALVAVARYIFQNRPYDFTDENDVFSHILNNPEAQKVNQMIESKMNFGGLKFSYLKKYAEENSLELQLGNEFRKDYLNSNLEVFNLNNEVVNFNRSGFINNTDYLQNTAFGQIKYGKKSKKWSYGFTVLNQMIHSDLNQNKQDGFYISPSANIGYQNRKIGNFNLNAGRKFSTVSINDVYTNYIYQGNRNFKQNNIGFAVLPDYNLGFSYNVGEQMSQYLNFNINFLRSEDYLSNNMIVNPNYTFNQTILVKNNSNFSSNLELRKYLKFIKSRLSILGSYMLSDYENSVNNQPLIKTKFTNFKTGFEMKSGWTKFINYELGYEWAFNTISSEVNSNDYLDQKGFANLYFIIGAQFRIESYVKYYKFGNTDQKTTQFWDIKANYTSKKYNMSVFVQGNNLLNSNSIQRYSISNISESLYTQRLIPRHIVLGINKNF</sequence>
<dbReference type="Pfam" id="PF13715">
    <property type="entry name" value="CarbopepD_reg_2"/>
    <property type="match status" value="1"/>
</dbReference>
<comment type="caution">
    <text evidence="2">The sequence shown here is derived from an EMBL/GenBank/DDBJ whole genome shotgun (WGS) entry which is preliminary data.</text>
</comment>
<dbReference type="RefSeq" id="WP_267280936.1">
    <property type="nucleotide sequence ID" value="NZ_JAOVZV010000008.1"/>
</dbReference>
<keyword evidence="3" id="KW-1185">Reference proteome</keyword>
<feature type="chain" id="PRO_5047057398" evidence="1">
    <location>
        <begin position="20"/>
        <end position="883"/>
    </location>
</feature>
<evidence type="ECO:0000256" key="1">
    <source>
        <dbReference type="SAM" id="SignalP"/>
    </source>
</evidence>
<proteinExistence type="predicted"/>
<name>A0ABT3Y2J3_9FLAO</name>
<evidence type="ECO:0000313" key="3">
    <source>
        <dbReference type="Proteomes" id="UP001070176"/>
    </source>
</evidence>
<feature type="signal peptide" evidence="1">
    <location>
        <begin position="1"/>
        <end position="19"/>
    </location>
</feature>
<dbReference type="SUPFAM" id="SSF56935">
    <property type="entry name" value="Porins"/>
    <property type="match status" value="1"/>
</dbReference>
<protein>
    <submittedName>
        <fullName evidence="2">Carboxypeptidase-like regulatory domain-containing protein</fullName>
    </submittedName>
</protein>
<dbReference type="SUPFAM" id="SSF49464">
    <property type="entry name" value="Carboxypeptidase regulatory domain-like"/>
    <property type="match status" value="1"/>
</dbReference>
<dbReference type="InterPro" id="IPR008969">
    <property type="entry name" value="CarboxyPept-like_regulatory"/>
</dbReference>
<reference evidence="2" key="1">
    <citation type="submission" date="2022-10" db="EMBL/GenBank/DDBJ databases">
        <title>Chryseobacterium sp. nov., a novel bacterial species.</title>
        <authorList>
            <person name="Cao Y."/>
        </authorList>
    </citation>
    <scope>NUCLEOTIDE SEQUENCE</scope>
    <source>
        <strain evidence="2">KC 927</strain>
    </source>
</reference>
<dbReference type="Proteomes" id="UP001070176">
    <property type="component" value="Unassembled WGS sequence"/>
</dbReference>
<accession>A0ABT3Y2J3</accession>
<dbReference type="Gene3D" id="2.60.40.1120">
    <property type="entry name" value="Carboxypeptidase-like, regulatory domain"/>
    <property type="match status" value="1"/>
</dbReference>
<organism evidence="2 3">
    <name type="scientific">Chryseobacterium luquanense</name>
    <dbReference type="NCBI Taxonomy" id="2983766"/>
    <lineage>
        <taxon>Bacteria</taxon>
        <taxon>Pseudomonadati</taxon>
        <taxon>Bacteroidota</taxon>
        <taxon>Flavobacteriia</taxon>
        <taxon>Flavobacteriales</taxon>
        <taxon>Weeksellaceae</taxon>
        <taxon>Chryseobacterium group</taxon>
        <taxon>Chryseobacterium</taxon>
    </lineage>
</organism>
<keyword evidence="1" id="KW-0732">Signal</keyword>
<gene>
    <name evidence="2" type="ORF">OEA66_08340</name>
</gene>